<dbReference type="NCBIfam" id="NF047421">
    <property type="entry name" value="YfmH_fam"/>
    <property type="match status" value="1"/>
</dbReference>
<dbReference type="InterPro" id="IPR011765">
    <property type="entry name" value="Pept_M16_N"/>
</dbReference>
<dbReference type="KEGG" id="afx:JZ786_09540"/>
<gene>
    <name evidence="3" type="ORF">JZ786_09540</name>
</gene>
<dbReference type="Pfam" id="PF00675">
    <property type="entry name" value="Peptidase_M16"/>
    <property type="match status" value="1"/>
</dbReference>
<evidence type="ECO:0000313" key="4">
    <source>
        <dbReference type="Proteomes" id="UP000663505"/>
    </source>
</evidence>
<dbReference type="InterPro" id="IPR007863">
    <property type="entry name" value="Peptidase_M16_C"/>
</dbReference>
<dbReference type="Pfam" id="PF05193">
    <property type="entry name" value="Peptidase_M16_C"/>
    <property type="match status" value="1"/>
</dbReference>
<sequence length="425" mass="48026">MEIKQFPMGESVYQERLQNGLQVVLLPKPGFAQTFVTFSTHYGSIDRVFKTNAHGNYTVVPDGIAHFLEHKMFESEKGDVFPEFSRYGASANAFTTFDLTTYLFSCTDNLHENLNLLLDFVQDPYFTDANVEKEKGIIGQEIQMYNDNPDARVFYDLLKALYQEHPVRIEIAGTVDSIAKISKETLYECYETFYHPGNMVLFAVGGFEPETVLDWIRENQAKKSFANVPVIDRQPINEPPAVKTAQTTAHLAVSQPKCLVAWKDAAGPMSGHELLERELYLGVVLDALFGRSSTAYQELMDEGLIDQGFSWEFERAETYGFAVIGGNTPDPQKLTNRIQAVIDDACQTGVMEAEFERCRKKAMGRFLTTLDSPGYVARGYISYLFRGAQFLDTARVLGEITLDEANRHLREYFAPERRAVSIVQP</sequence>
<dbReference type="EMBL" id="CP071182">
    <property type="protein sequence ID" value="QSO49138.1"/>
    <property type="molecule type" value="Genomic_DNA"/>
</dbReference>
<name>A0A9X7W1Q5_9BACL</name>
<dbReference type="AlphaFoldDB" id="A0A9X7W1Q5"/>
<dbReference type="Gene3D" id="3.30.830.10">
    <property type="entry name" value="Metalloenzyme, LuxS/M16 peptidase-like"/>
    <property type="match status" value="2"/>
</dbReference>
<dbReference type="GO" id="GO:0046872">
    <property type="term" value="F:metal ion binding"/>
    <property type="evidence" value="ECO:0007669"/>
    <property type="project" value="InterPro"/>
</dbReference>
<evidence type="ECO:0000313" key="3">
    <source>
        <dbReference type="EMBL" id="QSO49138.1"/>
    </source>
</evidence>
<reference evidence="3 4" key="1">
    <citation type="submission" date="2021-02" db="EMBL/GenBank/DDBJ databases">
        <title>Alicyclobacillus curvatus sp. nov. and Alicyclobacillus mengziensis sp. nov., two acidophilic bacteria isolated from acid mine drainage.</title>
        <authorList>
            <person name="Huang Y."/>
        </authorList>
    </citation>
    <scope>NUCLEOTIDE SEQUENCE [LARGE SCALE GENOMIC DNA]</scope>
    <source>
        <strain evidence="3 4">S30H14</strain>
    </source>
</reference>
<keyword evidence="4" id="KW-1185">Reference proteome</keyword>
<feature type="domain" description="Peptidase M16 C-terminal" evidence="2">
    <location>
        <begin position="180"/>
        <end position="360"/>
    </location>
</feature>
<organism evidence="3 4">
    <name type="scientific">Alicyclobacillus mengziensis</name>
    <dbReference type="NCBI Taxonomy" id="2931921"/>
    <lineage>
        <taxon>Bacteria</taxon>
        <taxon>Bacillati</taxon>
        <taxon>Bacillota</taxon>
        <taxon>Bacilli</taxon>
        <taxon>Bacillales</taxon>
        <taxon>Alicyclobacillaceae</taxon>
        <taxon>Alicyclobacillus</taxon>
    </lineage>
</organism>
<feature type="domain" description="Peptidase M16 N-terminal" evidence="1">
    <location>
        <begin position="62"/>
        <end position="174"/>
    </location>
</feature>
<dbReference type="PANTHER" id="PTHR11851">
    <property type="entry name" value="METALLOPROTEASE"/>
    <property type="match status" value="1"/>
</dbReference>
<dbReference type="SUPFAM" id="SSF63411">
    <property type="entry name" value="LuxS/MPP-like metallohydrolase"/>
    <property type="match status" value="2"/>
</dbReference>
<proteinExistence type="predicted"/>
<accession>A0A9X7W1Q5</accession>
<dbReference type="PANTHER" id="PTHR11851:SF134">
    <property type="entry name" value="ZINC-DEPENDENT PROTEASE"/>
    <property type="match status" value="1"/>
</dbReference>
<dbReference type="RefSeq" id="WP_206658451.1">
    <property type="nucleotide sequence ID" value="NZ_CP071182.1"/>
</dbReference>
<evidence type="ECO:0000259" key="2">
    <source>
        <dbReference type="Pfam" id="PF05193"/>
    </source>
</evidence>
<evidence type="ECO:0000259" key="1">
    <source>
        <dbReference type="Pfam" id="PF00675"/>
    </source>
</evidence>
<dbReference type="InterPro" id="IPR050361">
    <property type="entry name" value="MPP/UQCRC_Complex"/>
</dbReference>
<dbReference type="Proteomes" id="UP000663505">
    <property type="component" value="Chromosome"/>
</dbReference>
<dbReference type="InterPro" id="IPR011249">
    <property type="entry name" value="Metalloenz_LuxS/M16"/>
</dbReference>
<protein>
    <submittedName>
        <fullName evidence="3">Insulinase family protein</fullName>
    </submittedName>
</protein>